<name>A0A1I7K067_9BURK</name>
<accession>A0A1I7K067</accession>
<dbReference type="InterPro" id="IPR022037">
    <property type="entry name" value="DUF3606"/>
</dbReference>
<sequence length="67" mass="7759">MVENFIDLFQSDRSRIHVDKEWEVAYWSKKLGVSKETLAEIVGEVGPVVEDVVKKIKASNLHARRNY</sequence>
<gene>
    <name evidence="1" type="ORF">SAMN05216552_101432</name>
</gene>
<dbReference type="RefSeq" id="WP_093556548.1">
    <property type="nucleotide sequence ID" value="NZ_FPBO01000014.1"/>
</dbReference>
<dbReference type="OrthoDB" id="7030114at2"/>
<dbReference type="Proteomes" id="UP000199391">
    <property type="component" value="Unassembled WGS sequence"/>
</dbReference>
<organism evidence="1 2">
    <name type="scientific">Pseudoduganella namucuonensis</name>
    <dbReference type="NCBI Taxonomy" id="1035707"/>
    <lineage>
        <taxon>Bacteria</taxon>
        <taxon>Pseudomonadati</taxon>
        <taxon>Pseudomonadota</taxon>
        <taxon>Betaproteobacteria</taxon>
        <taxon>Burkholderiales</taxon>
        <taxon>Oxalobacteraceae</taxon>
        <taxon>Telluria group</taxon>
        <taxon>Pseudoduganella</taxon>
    </lineage>
</organism>
<protein>
    <recommendedName>
        <fullName evidence="3">DUF3606 domain-containing protein</fullName>
    </recommendedName>
</protein>
<dbReference type="EMBL" id="FPBO01000014">
    <property type="protein sequence ID" value="SFU90761.1"/>
    <property type="molecule type" value="Genomic_DNA"/>
</dbReference>
<dbReference type="AlphaFoldDB" id="A0A1I7K067"/>
<evidence type="ECO:0008006" key="3">
    <source>
        <dbReference type="Google" id="ProtNLM"/>
    </source>
</evidence>
<proteinExistence type="predicted"/>
<dbReference type="Pfam" id="PF12244">
    <property type="entry name" value="DUF3606"/>
    <property type="match status" value="1"/>
</dbReference>
<reference evidence="2" key="1">
    <citation type="submission" date="2016-10" db="EMBL/GenBank/DDBJ databases">
        <authorList>
            <person name="Varghese N."/>
            <person name="Submissions S."/>
        </authorList>
    </citation>
    <scope>NUCLEOTIDE SEQUENCE [LARGE SCALE GENOMIC DNA]</scope>
    <source>
        <strain evidence="2">CGMCC 1.11014</strain>
    </source>
</reference>
<evidence type="ECO:0000313" key="1">
    <source>
        <dbReference type="EMBL" id="SFU90761.1"/>
    </source>
</evidence>
<keyword evidence="2" id="KW-1185">Reference proteome</keyword>
<evidence type="ECO:0000313" key="2">
    <source>
        <dbReference type="Proteomes" id="UP000199391"/>
    </source>
</evidence>